<dbReference type="OMA" id="CEHEREK"/>
<dbReference type="EMBL" id="KB445580">
    <property type="protein sequence ID" value="EMD88449.1"/>
    <property type="molecule type" value="Genomic_DNA"/>
</dbReference>
<name>M2TPH2_COCH5</name>
<organism evidence="3 4">
    <name type="scientific">Cochliobolus heterostrophus (strain C5 / ATCC 48332 / race O)</name>
    <name type="common">Southern corn leaf blight fungus</name>
    <name type="synonym">Bipolaris maydis</name>
    <dbReference type="NCBI Taxonomy" id="701091"/>
    <lineage>
        <taxon>Eukaryota</taxon>
        <taxon>Fungi</taxon>
        <taxon>Dikarya</taxon>
        <taxon>Ascomycota</taxon>
        <taxon>Pezizomycotina</taxon>
        <taxon>Dothideomycetes</taxon>
        <taxon>Pleosporomycetidae</taxon>
        <taxon>Pleosporales</taxon>
        <taxon>Pleosporineae</taxon>
        <taxon>Pleosporaceae</taxon>
        <taxon>Bipolaris</taxon>
    </lineage>
</organism>
<dbReference type="OrthoDB" id="3695194at2759"/>
<gene>
    <name evidence="3" type="ORF">COCHEDRAFT_1032653</name>
</gene>
<evidence type="ECO:0000313" key="3">
    <source>
        <dbReference type="EMBL" id="EMD88449.1"/>
    </source>
</evidence>
<protein>
    <submittedName>
        <fullName evidence="3">Uncharacterized protein</fullName>
    </submittedName>
</protein>
<keyword evidence="2" id="KW-0472">Membrane</keyword>
<dbReference type="Proteomes" id="UP000016936">
    <property type="component" value="Unassembled WGS sequence"/>
</dbReference>
<dbReference type="AlphaFoldDB" id="M2TPH2"/>
<accession>M2TPH2</accession>
<feature type="transmembrane region" description="Helical" evidence="2">
    <location>
        <begin position="6"/>
        <end position="28"/>
    </location>
</feature>
<reference evidence="3 4" key="1">
    <citation type="journal article" date="2012" name="PLoS Pathog.">
        <title>Diverse lifestyles and strategies of plant pathogenesis encoded in the genomes of eighteen Dothideomycetes fungi.</title>
        <authorList>
            <person name="Ohm R.A."/>
            <person name="Feau N."/>
            <person name="Henrissat B."/>
            <person name="Schoch C.L."/>
            <person name="Horwitz B.A."/>
            <person name="Barry K.W."/>
            <person name="Condon B.J."/>
            <person name="Copeland A.C."/>
            <person name="Dhillon B."/>
            <person name="Glaser F."/>
            <person name="Hesse C.N."/>
            <person name="Kosti I."/>
            <person name="LaButti K."/>
            <person name="Lindquist E.A."/>
            <person name="Lucas S."/>
            <person name="Salamov A.A."/>
            <person name="Bradshaw R.E."/>
            <person name="Ciuffetti L."/>
            <person name="Hamelin R.C."/>
            <person name="Kema G.H.J."/>
            <person name="Lawrence C."/>
            <person name="Scott J.A."/>
            <person name="Spatafora J.W."/>
            <person name="Turgeon B.G."/>
            <person name="de Wit P.J.G.M."/>
            <person name="Zhong S."/>
            <person name="Goodwin S.B."/>
            <person name="Grigoriev I.V."/>
        </authorList>
    </citation>
    <scope>NUCLEOTIDE SEQUENCE [LARGE SCALE GENOMIC DNA]</scope>
    <source>
        <strain evidence="4">C5 / ATCC 48332 / race O</strain>
    </source>
</reference>
<proteinExistence type="predicted"/>
<evidence type="ECO:0000313" key="4">
    <source>
        <dbReference type="Proteomes" id="UP000016936"/>
    </source>
</evidence>
<reference evidence="4" key="2">
    <citation type="journal article" date="2013" name="PLoS Genet.">
        <title>Comparative genome structure, secondary metabolite, and effector coding capacity across Cochliobolus pathogens.</title>
        <authorList>
            <person name="Condon B.J."/>
            <person name="Leng Y."/>
            <person name="Wu D."/>
            <person name="Bushley K.E."/>
            <person name="Ohm R.A."/>
            <person name="Otillar R."/>
            <person name="Martin J."/>
            <person name="Schackwitz W."/>
            <person name="Grimwood J."/>
            <person name="MohdZainudin N."/>
            <person name="Xue C."/>
            <person name="Wang R."/>
            <person name="Manning V.A."/>
            <person name="Dhillon B."/>
            <person name="Tu Z.J."/>
            <person name="Steffenson B.J."/>
            <person name="Salamov A."/>
            <person name="Sun H."/>
            <person name="Lowry S."/>
            <person name="LaButti K."/>
            <person name="Han J."/>
            <person name="Copeland A."/>
            <person name="Lindquist E."/>
            <person name="Barry K."/>
            <person name="Schmutz J."/>
            <person name="Baker S.E."/>
            <person name="Ciuffetti L.M."/>
            <person name="Grigoriev I.V."/>
            <person name="Zhong S."/>
            <person name="Turgeon B.G."/>
        </authorList>
    </citation>
    <scope>NUCLEOTIDE SEQUENCE [LARGE SCALE GENOMIC DNA]</scope>
    <source>
        <strain evidence="4">C5 / ATCC 48332 / race O</strain>
    </source>
</reference>
<keyword evidence="2" id="KW-0812">Transmembrane</keyword>
<evidence type="ECO:0000256" key="1">
    <source>
        <dbReference type="SAM" id="MobiDB-lite"/>
    </source>
</evidence>
<evidence type="ECO:0000256" key="2">
    <source>
        <dbReference type="SAM" id="Phobius"/>
    </source>
</evidence>
<dbReference type="HOGENOM" id="CLU_109435_0_0_1"/>
<keyword evidence="4" id="KW-1185">Reference proteome</keyword>
<keyword evidence="2" id="KW-1133">Transmembrane helix</keyword>
<feature type="compositionally biased region" description="Low complexity" evidence="1">
    <location>
        <begin position="71"/>
        <end position="107"/>
    </location>
</feature>
<sequence>MHTEELGLAWLLIFSKCLILIFHAHWPFTGPKGECKKRLQVLVRRAVYPSHPLLPPSPPLQKAKSTSTRLPPTKTPSTTMKSTKTPQSTPPSGATPAAKAPPRAAAPIYTMSRADTRRKQQLCKKLDDICVEVISRSTAFSEATAKLYHMCLQRKYMPYVDHDSEVNLALLTITCEHKRQQLDEVVKTQLEVARRARLLREAEAEEKRLDAAFWKLVNKYKKG</sequence>
<feature type="region of interest" description="Disordered" evidence="1">
    <location>
        <begin position="53"/>
        <end position="108"/>
    </location>
</feature>